<dbReference type="Gene3D" id="3.90.1150.30">
    <property type="match status" value="1"/>
</dbReference>
<comment type="caution">
    <text evidence="1">The sequence shown here is derived from an EMBL/GenBank/DDBJ whole genome shotgun (WGS) entry which is preliminary data.</text>
</comment>
<sequence>MVQKGTGEGGTVGLNGHTIQNKAREVARGLPGTSSGYPFTKHLQVWKVAGKVFLIVTEDDPGLEIITVKAEPHHGDALRREHRSISRGHYLDKDHWVSIGSGTGITQAVVEELVQDSYDLAREQLPLKDRP</sequence>
<organism evidence="1 2">
    <name type="scientific">Brevibacterium picturae</name>
    <dbReference type="NCBI Taxonomy" id="260553"/>
    <lineage>
        <taxon>Bacteria</taxon>
        <taxon>Bacillati</taxon>
        <taxon>Actinomycetota</taxon>
        <taxon>Actinomycetes</taxon>
        <taxon>Micrococcales</taxon>
        <taxon>Brevibacteriaceae</taxon>
        <taxon>Brevibacterium</taxon>
    </lineage>
</organism>
<keyword evidence="2" id="KW-1185">Reference proteome</keyword>
<dbReference type="PANTHER" id="PTHR35145">
    <property type="entry name" value="CYTOPLASMIC PROTEIN-RELATED"/>
    <property type="match status" value="1"/>
</dbReference>
<dbReference type="Proteomes" id="UP001501791">
    <property type="component" value="Unassembled WGS sequence"/>
</dbReference>
<dbReference type="InterPro" id="IPR058532">
    <property type="entry name" value="YjbR/MT2646/Rv2570-like"/>
</dbReference>
<gene>
    <name evidence="1" type="ORF">GCM10009691_20260</name>
</gene>
<dbReference type="Pfam" id="PF04237">
    <property type="entry name" value="YjbR"/>
    <property type="match status" value="1"/>
</dbReference>
<evidence type="ECO:0000313" key="1">
    <source>
        <dbReference type="EMBL" id="GAA1545683.1"/>
    </source>
</evidence>
<dbReference type="InterPro" id="IPR007351">
    <property type="entry name" value="YjbR"/>
</dbReference>
<reference evidence="1 2" key="1">
    <citation type="journal article" date="2019" name="Int. J. Syst. Evol. Microbiol.">
        <title>The Global Catalogue of Microorganisms (GCM) 10K type strain sequencing project: providing services to taxonomists for standard genome sequencing and annotation.</title>
        <authorList>
            <consortium name="The Broad Institute Genomics Platform"/>
            <consortium name="The Broad Institute Genome Sequencing Center for Infectious Disease"/>
            <person name="Wu L."/>
            <person name="Ma J."/>
        </authorList>
    </citation>
    <scope>NUCLEOTIDE SEQUENCE [LARGE SCALE GENOMIC DNA]</scope>
    <source>
        <strain evidence="1 2">JCM 13319</strain>
    </source>
</reference>
<dbReference type="SUPFAM" id="SSF142906">
    <property type="entry name" value="YjbR-like"/>
    <property type="match status" value="1"/>
</dbReference>
<dbReference type="PANTHER" id="PTHR35145:SF1">
    <property type="entry name" value="CYTOPLASMIC PROTEIN"/>
    <property type="match status" value="1"/>
</dbReference>
<accession>A0ABN2BT12</accession>
<dbReference type="InterPro" id="IPR038056">
    <property type="entry name" value="YjbR-like_sf"/>
</dbReference>
<proteinExistence type="predicted"/>
<dbReference type="EMBL" id="BAAALY010000007">
    <property type="protein sequence ID" value="GAA1545683.1"/>
    <property type="molecule type" value="Genomic_DNA"/>
</dbReference>
<name>A0ABN2BT12_9MICO</name>
<protein>
    <recommendedName>
        <fullName evidence="3">Cytoplasmic protein</fullName>
    </recommendedName>
</protein>
<evidence type="ECO:0008006" key="3">
    <source>
        <dbReference type="Google" id="ProtNLM"/>
    </source>
</evidence>
<evidence type="ECO:0000313" key="2">
    <source>
        <dbReference type="Proteomes" id="UP001501791"/>
    </source>
</evidence>